<feature type="compositionally biased region" description="Basic and acidic residues" evidence="1">
    <location>
        <begin position="605"/>
        <end position="616"/>
    </location>
</feature>
<comment type="caution">
    <text evidence="3">The sequence shown here is derived from an EMBL/GenBank/DDBJ whole genome shotgun (WGS) entry which is preliminary data.</text>
</comment>
<feature type="compositionally biased region" description="Pro residues" evidence="1">
    <location>
        <begin position="526"/>
        <end position="535"/>
    </location>
</feature>
<dbReference type="Gene3D" id="2.130.10.10">
    <property type="entry name" value="YVTN repeat-like/Quinoprotein amine dehydrogenase"/>
    <property type="match status" value="1"/>
</dbReference>
<evidence type="ECO:0000256" key="1">
    <source>
        <dbReference type="SAM" id="MobiDB-lite"/>
    </source>
</evidence>
<dbReference type="PANTHER" id="PTHR43991">
    <property type="entry name" value="WD REPEAT PROTEIN (AFU_ORTHOLOGUE AFUA_8G05640)-RELATED"/>
    <property type="match status" value="1"/>
</dbReference>
<dbReference type="Proteomes" id="UP001215712">
    <property type="component" value="Unassembled WGS sequence"/>
</dbReference>
<feature type="compositionally biased region" description="Low complexity" evidence="1">
    <location>
        <begin position="123"/>
        <end position="146"/>
    </location>
</feature>
<protein>
    <recommendedName>
        <fullName evidence="2">DUF2415 domain-containing protein</fullName>
    </recommendedName>
</protein>
<dbReference type="EMBL" id="JAQJAN010000002">
    <property type="protein sequence ID" value="KAJ5738894.1"/>
    <property type="molecule type" value="Genomic_DNA"/>
</dbReference>
<organism evidence="3 4">
    <name type="scientific">Penicillium malachiteum</name>
    <dbReference type="NCBI Taxonomy" id="1324776"/>
    <lineage>
        <taxon>Eukaryota</taxon>
        <taxon>Fungi</taxon>
        <taxon>Dikarya</taxon>
        <taxon>Ascomycota</taxon>
        <taxon>Pezizomycotina</taxon>
        <taxon>Eurotiomycetes</taxon>
        <taxon>Eurotiomycetidae</taxon>
        <taxon>Eurotiales</taxon>
        <taxon>Aspergillaceae</taxon>
        <taxon>Penicillium</taxon>
    </lineage>
</organism>
<dbReference type="Pfam" id="PF10313">
    <property type="entry name" value="DUF2415"/>
    <property type="match status" value="1"/>
</dbReference>
<feature type="region of interest" description="Disordered" evidence="1">
    <location>
        <begin position="396"/>
        <end position="438"/>
    </location>
</feature>
<evidence type="ECO:0000313" key="3">
    <source>
        <dbReference type="EMBL" id="KAJ5738894.1"/>
    </source>
</evidence>
<dbReference type="PANTHER" id="PTHR43991:SF9">
    <property type="entry name" value="DUF2415 DOMAIN-CONTAINING PROTEIN"/>
    <property type="match status" value="1"/>
</dbReference>
<keyword evidence="4" id="KW-1185">Reference proteome</keyword>
<feature type="region of interest" description="Disordered" evidence="1">
    <location>
        <begin position="117"/>
        <end position="149"/>
    </location>
</feature>
<feature type="compositionally biased region" description="Polar residues" evidence="1">
    <location>
        <begin position="537"/>
        <end position="547"/>
    </location>
</feature>
<evidence type="ECO:0000259" key="2">
    <source>
        <dbReference type="Pfam" id="PF10313"/>
    </source>
</evidence>
<dbReference type="InterPro" id="IPR036322">
    <property type="entry name" value="WD40_repeat_dom_sf"/>
</dbReference>
<evidence type="ECO:0000313" key="4">
    <source>
        <dbReference type="Proteomes" id="UP001215712"/>
    </source>
</evidence>
<sequence>MTSDSLLHRPTESLILPNKRRFFPLRIPNFHQQLRHYISTADPDRIYVVVDRIVYAIHIAAQKRESIAVIPFEPRCLAAGHGWIAVGGPDNGECAYIRIDERGLQVHDEASPLRPADVDSALPLDLEPPSRLPSPETSSSETASARRPGRQSLPELIIHKFGGTIVNSVTIHRFPSNGESTSHEDVMILSNNDRTVTVYSLTRSKILKILQHTTCMNYATISPDQTILSAVGDENKVYFYRILRDWRSPISIEGGGKLAGWEWEMLQCIEINIGARADDACCFTVAFSPSSHLCAIGSQSGVITVLDVEVIRKTAGGTDCDEDPVLYQFFGSRPCNEGGTVRCMTFSPEPWDLLVWLEGHGRAGIADVRQGFIRRQILRLELDDPALQEALLESIDDESDGQPMEDDDPILPPPVPRLRIRGDDSPNDRGLGEAERSSLRENLIQDLTERERLIMEFLNTARWTSNLEEGLTERPVRAALHSPLPAARTRHHGSTDGTTRNARPTPPPHSFDSSDIAQEDDDELFVPPPPPPPPRLSHTTRSGTGTLERSYHARRQSSVVLSQGNRSLEAGNSSHDRQPMVSVSWTVSPPSEFQSTPTDTIPRGADPDLISHEDGSGPRPPEAIGPSPMLDIGTRSEALARIRSQRSSSTPRRTERPQTAAERRYDTSRLSIHELRANLAAERLRRHRQIPSEVHNRSSHEREERHRQQLLGFEQAHSPRWIRNIINDLPDRSLIHGSGADEADATAGLGWGADGRTLYIATVEGIFEFQLNIHDRRTFPAFSYR</sequence>
<reference evidence="3" key="1">
    <citation type="journal article" date="2023" name="IMA Fungus">
        <title>Comparative genomic study of the Penicillium genus elucidates a diverse pangenome and 15 lateral gene transfer events.</title>
        <authorList>
            <person name="Petersen C."/>
            <person name="Sorensen T."/>
            <person name="Nielsen M.R."/>
            <person name="Sondergaard T.E."/>
            <person name="Sorensen J.L."/>
            <person name="Fitzpatrick D.A."/>
            <person name="Frisvad J.C."/>
            <person name="Nielsen K.L."/>
        </authorList>
    </citation>
    <scope>NUCLEOTIDE SEQUENCE</scope>
    <source>
        <strain evidence="3">IBT 17514</strain>
    </source>
</reference>
<feature type="compositionally biased region" description="Polar residues" evidence="1">
    <location>
        <begin position="556"/>
        <end position="573"/>
    </location>
</feature>
<accession>A0AAD6HVY4</accession>
<name>A0AAD6HVY4_9EURO</name>
<dbReference type="InterPro" id="IPR019417">
    <property type="entry name" value="DUF2415"/>
</dbReference>
<proteinExistence type="predicted"/>
<dbReference type="AlphaFoldDB" id="A0AAD6HVY4"/>
<feature type="domain" description="DUF2415" evidence="2">
    <location>
        <begin position="339"/>
        <end position="378"/>
    </location>
</feature>
<feature type="compositionally biased region" description="Polar residues" evidence="1">
    <location>
        <begin position="581"/>
        <end position="599"/>
    </location>
</feature>
<reference evidence="3" key="2">
    <citation type="submission" date="2023-01" db="EMBL/GenBank/DDBJ databases">
        <authorList>
            <person name="Petersen C."/>
        </authorList>
    </citation>
    <scope>NUCLEOTIDE SEQUENCE</scope>
    <source>
        <strain evidence="3">IBT 17514</strain>
    </source>
</reference>
<feature type="compositionally biased region" description="Acidic residues" evidence="1">
    <location>
        <begin position="396"/>
        <end position="409"/>
    </location>
</feature>
<feature type="compositionally biased region" description="Basic and acidic residues" evidence="1">
    <location>
        <begin position="652"/>
        <end position="669"/>
    </location>
</feature>
<dbReference type="SUPFAM" id="SSF50978">
    <property type="entry name" value="WD40 repeat-like"/>
    <property type="match status" value="1"/>
</dbReference>
<gene>
    <name evidence="3" type="ORF">N7493_002049</name>
</gene>
<feature type="compositionally biased region" description="Low complexity" evidence="1">
    <location>
        <begin position="641"/>
        <end position="651"/>
    </location>
</feature>
<dbReference type="InterPro" id="IPR015943">
    <property type="entry name" value="WD40/YVTN_repeat-like_dom_sf"/>
</dbReference>
<feature type="compositionally biased region" description="Basic and acidic residues" evidence="1">
    <location>
        <begin position="420"/>
        <end position="438"/>
    </location>
</feature>
<feature type="region of interest" description="Disordered" evidence="1">
    <location>
        <begin position="480"/>
        <end position="669"/>
    </location>
</feature>